<organism evidence="2 3">
    <name type="scientific">Lagenidium giganteum</name>
    <dbReference type="NCBI Taxonomy" id="4803"/>
    <lineage>
        <taxon>Eukaryota</taxon>
        <taxon>Sar</taxon>
        <taxon>Stramenopiles</taxon>
        <taxon>Oomycota</taxon>
        <taxon>Peronosporomycetes</taxon>
        <taxon>Pythiales</taxon>
        <taxon>Pythiaceae</taxon>
    </lineage>
</organism>
<feature type="domain" description="Integrase catalytic" evidence="1">
    <location>
        <begin position="47"/>
        <end position="208"/>
    </location>
</feature>
<dbReference type="EMBL" id="DAKRPA010000040">
    <property type="protein sequence ID" value="DBA01850.1"/>
    <property type="molecule type" value="Genomic_DNA"/>
</dbReference>
<protein>
    <recommendedName>
        <fullName evidence="1">Integrase catalytic domain-containing protein</fullName>
    </recommendedName>
</protein>
<dbReference type="PROSITE" id="PS50994">
    <property type="entry name" value="INTEGRASE"/>
    <property type="match status" value="1"/>
</dbReference>
<dbReference type="AlphaFoldDB" id="A0AAV2ZB66"/>
<dbReference type="Pfam" id="PF17921">
    <property type="entry name" value="Integrase_H2C2"/>
    <property type="match status" value="1"/>
</dbReference>
<evidence type="ECO:0000259" key="1">
    <source>
        <dbReference type="PROSITE" id="PS50994"/>
    </source>
</evidence>
<reference evidence="2" key="1">
    <citation type="submission" date="2022-11" db="EMBL/GenBank/DDBJ databases">
        <authorList>
            <person name="Morgan W.R."/>
            <person name="Tartar A."/>
        </authorList>
    </citation>
    <scope>NUCLEOTIDE SEQUENCE</scope>
    <source>
        <strain evidence="2">ARSEF 373</strain>
    </source>
</reference>
<dbReference type="Gene3D" id="3.30.420.10">
    <property type="entry name" value="Ribonuclease H-like superfamily/Ribonuclease H"/>
    <property type="match status" value="1"/>
</dbReference>
<name>A0AAV2ZB66_9STRA</name>
<dbReference type="SUPFAM" id="SSF53098">
    <property type="entry name" value="Ribonuclease H-like"/>
    <property type="match status" value="1"/>
</dbReference>
<proteinExistence type="predicted"/>
<sequence>MADADMFSVDFEAMAHAQKREVDATKPGVAMQEIAGGQLVVDKQSKRTIVPASMRKGLMTAYHQWLIHPGAGTMHATMAHVFVWPNMERALKAHANTCTTCYKSKDPTVNYGKLPLKAVTVHSCEFKKECAELLDSYDIHAVGTTVRNPQANAIVERVHRVIGDKMRATTITTPDEWEGFLHNVTFSLRASHHSTLGSSPAQAAFGRDMLVDIKHVADWAEQHARKVTQIQQNSRENAKRTPWLYAPDDKVFLRQDGGNLGKLPPMFKGHYTVLATRENGTLVLDKGTYVECVSLRRVIPFKA</sequence>
<evidence type="ECO:0000313" key="3">
    <source>
        <dbReference type="Proteomes" id="UP001146120"/>
    </source>
</evidence>
<evidence type="ECO:0000313" key="2">
    <source>
        <dbReference type="EMBL" id="DBA01850.1"/>
    </source>
</evidence>
<reference evidence="2" key="2">
    <citation type="journal article" date="2023" name="Microbiol Resour">
        <title>Decontamination and Annotation of the Draft Genome Sequence of the Oomycete Lagenidium giganteum ARSEF 373.</title>
        <authorList>
            <person name="Morgan W.R."/>
            <person name="Tartar A."/>
        </authorList>
    </citation>
    <scope>NUCLEOTIDE SEQUENCE</scope>
    <source>
        <strain evidence="2">ARSEF 373</strain>
    </source>
</reference>
<dbReference type="InterPro" id="IPR012337">
    <property type="entry name" value="RNaseH-like_sf"/>
</dbReference>
<dbReference type="Proteomes" id="UP001146120">
    <property type="component" value="Unassembled WGS sequence"/>
</dbReference>
<comment type="caution">
    <text evidence="2">The sequence shown here is derived from an EMBL/GenBank/DDBJ whole genome shotgun (WGS) entry which is preliminary data.</text>
</comment>
<dbReference type="PANTHER" id="PTHR37984">
    <property type="entry name" value="PROTEIN CBG26694"/>
    <property type="match status" value="1"/>
</dbReference>
<dbReference type="GO" id="GO:0015074">
    <property type="term" value="P:DNA integration"/>
    <property type="evidence" value="ECO:0007669"/>
    <property type="project" value="InterPro"/>
</dbReference>
<dbReference type="InterPro" id="IPR041588">
    <property type="entry name" value="Integrase_H2C2"/>
</dbReference>
<keyword evidence="3" id="KW-1185">Reference proteome</keyword>
<dbReference type="PANTHER" id="PTHR37984:SF5">
    <property type="entry name" value="PROTEIN NYNRIN-LIKE"/>
    <property type="match status" value="1"/>
</dbReference>
<dbReference type="InterPro" id="IPR036397">
    <property type="entry name" value="RNaseH_sf"/>
</dbReference>
<dbReference type="InterPro" id="IPR001584">
    <property type="entry name" value="Integrase_cat-core"/>
</dbReference>
<gene>
    <name evidence="2" type="ORF">N0F65_005998</name>
</gene>
<dbReference type="GO" id="GO:0003676">
    <property type="term" value="F:nucleic acid binding"/>
    <property type="evidence" value="ECO:0007669"/>
    <property type="project" value="InterPro"/>
</dbReference>
<accession>A0AAV2ZB66</accession>
<dbReference type="InterPro" id="IPR050951">
    <property type="entry name" value="Retrovirus_Pol_polyprotein"/>
</dbReference>